<organism evidence="3">
    <name type="scientific">marine sediment metagenome</name>
    <dbReference type="NCBI Taxonomy" id="412755"/>
    <lineage>
        <taxon>unclassified sequences</taxon>
        <taxon>metagenomes</taxon>
        <taxon>ecological metagenomes</taxon>
    </lineage>
</organism>
<dbReference type="Pfam" id="PF05168">
    <property type="entry name" value="HEPN"/>
    <property type="match status" value="1"/>
</dbReference>
<dbReference type="InterPro" id="IPR007842">
    <property type="entry name" value="HEPN_dom"/>
</dbReference>
<comment type="similarity">
    <text evidence="1">Belongs to the UPF0332 family.</text>
</comment>
<protein>
    <recommendedName>
        <fullName evidence="2">HEPN domain-containing protein</fullName>
    </recommendedName>
</protein>
<gene>
    <name evidence="3" type="ORF">S01H1_14880</name>
</gene>
<dbReference type="PANTHER" id="PTHR36565:SF1">
    <property type="entry name" value="UPF0332 PROTEIN TM_1000"/>
    <property type="match status" value="1"/>
</dbReference>
<evidence type="ECO:0000259" key="2">
    <source>
        <dbReference type="Pfam" id="PF05168"/>
    </source>
</evidence>
<evidence type="ECO:0000313" key="3">
    <source>
        <dbReference type="EMBL" id="GAF68989.1"/>
    </source>
</evidence>
<sequence>MNTLESALLAKADAALEQTDLLLKAGHPDGAADRCYYAMFHAASALLASKGLQYTSHRAVLAAVGKELVQPGCTRPEASPGDS</sequence>
<evidence type="ECO:0000256" key="1">
    <source>
        <dbReference type="ARBA" id="ARBA00038248"/>
    </source>
</evidence>
<accession>X0RJJ0</accession>
<dbReference type="EMBL" id="BARS01007755">
    <property type="protein sequence ID" value="GAF68989.1"/>
    <property type="molecule type" value="Genomic_DNA"/>
</dbReference>
<reference evidence="3" key="1">
    <citation type="journal article" date="2014" name="Front. Microbiol.">
        <title>High frequency of phylogenetically diverse reductive dehalogenase-homologous genes in deep subseafloor sedimentary metagenomes.</title>
        <authorList>
            <person name="Kawai M."/>
            <person name="Futagami T."/>
            <person name="Toyoda A."/>
            <person name="Takaki Y."/>
            <person name="Nishi S."/>
            <person name="Hori S."/>
            <person name="Arai W."/>
            <person name="Tsubouchi T."/>
            <person name="Morono Y."/>
            <person name="Uchiyama I."/>
            <person name="Ito T."/>
            <person name="Fujiyama A."/>
            <person name="Inagaki F."/>
            <person name="Takami H."/>
        </authorList>
    </citation>
    <scope>NUCLEOTIDE SEQUENCE</scope>
    <source>
        <strain evidence="3">Expedition CK06-06</strain>
    </source>
</reference>
<dbReference type="AlphaFoldDB" id="X0RJJ0"/>
<name>X0RJJ0_9ZZZZ</name>
<dbReference type="Gene3D" id="1.20.120.330">
    <property type="entry name" value="Nucleotidyltransferases domain 2"/>
    <property type="match status" value="1"/>
</dbReference>
<comment type="caution">
    <text evidence="3">The sequence shown here is derived from an EMBL/GenBank/DDBJ whole genome shotgun (WGS) entry which is preliminary data.</text>
</comment>
<dbReference type="InterPro" id="IPR052226">
    <property type="entry name" value="UPF0332_toxin"/>
</dbReference>
<dbReference type="PANTHER" id="PTHR36565">
    <property type="entry name" value="UPF0332 PROTEIN TM_1000"/>
    <property type="match status" value="1"/>
</dbReference>
<proteinExistence type="inferred from homology"/>
<feature type="domain" description="HEPN" evidence="2">
    <location>
        <begin position="7"/>
        <end position="65"/>
    </location>
</feature>